<dbReference type="AlphaFoldDB" id="A0A9Q9B9S4"/>
<dbReference type="Proteomes" id="UP001056384">
    <property type="component" value="Chromosome 14"/>
</dbReference>
<sequence length="286" mass="31474">MATRTTPSRTTSRQLLRQKPESKSSPPAVLGLNNEMYRHEYLVAPIPSERSAHWSQKHHARPTGQRSQRGTSEASVRKSIIAPHAPLPDDSCAGKRVGQEPLTGLQVLQLLSRLSESKEPTDLQVIKRIFGRTVLEQAPARYKIAVSGIPCWLSFLRYVAHVFTSDDVNEMEQSTRDLSCMGNGAARIVSNPAYAGVVVPFARLEIREPSDDLKVRGGCDVAPTMVWNIDKKKFHLVGEFVLGGTETYIADVQGLGVREDVDLTCACSQPLSMEPRMIRDPSSVGG</sequence>
<name>A0A9Q9B9S4_9PEZI</name>
<feature type="region of interest" description="Disordered" evidence="1">
    <location>
        <begin position="1"/>
        <end position="30"/>
    </location>
</feature>
<organism evidence="2 3">
    <name type="scientific">Septoria linicola</name>
    <dbReference type="NCBI Taxonomy" id="215465"/>
    <lineage>
        <taxon>Eukaryota</taxon>
        <taxon>Fungi</taxon>
        <taxon>Dikarya</taxon>
        <taxon>Ascomycota</taxon>
        <taxon>Pezizomycotina</taxon>
        <taxon>Dothideomycetes</taxon>
        <taxon>Dothideomycetidae</taxon>
        <taxon>Mycosphaerellales</taxon>
        <taxon>Mycosphaerellaceae</taxon>
        <taxon>Septoria</taxon>
    </lineage>
</organism>
<feature type="region of interest" description="Disordered" evidence="1">
    <location>
        <begin position="50"/>
        <end position="76"/>
    </location>
</feature>
<gene>
    <name evidence="2" type="ORF">Slin15195_G129800</name>
</gene>
<accession>A0A9Q9B9S4</accession>
<proteinExistence type="predicted"/>
<evidence type="ECO:0000313" key="3">
    <source>
        <dbReference type="Proteomes" id="UP001056384"/>
    </source>
</evidence>
<feature type="compositionally biased region" description="Polar residues" evidence="1">
    <location>
        <begin position="64"/>
        <end position="74"/>
    </location>
</feature>
<evidence type="ECO:0000313" key="2">
    <source>
        <dbReference type="EMBL" id="USW59661.1"/>
    </source>
</evidence>
<feature type="compositionally biased region" description="Low complexity" evidence="1">
    <location>
        <begin position="1"/>
        <end position="13"/>
    </location>
</feature>
<keyword evidence="3" id="KW-1185">Reference proteome</keyword>
<evidence type="ECO:0000256" key="1">
    <source>
        <dbReference type="SAM" id="MobiDB-lite"/>
    </source>
</evidence>
<protein>
    <submittedName>
        <fullName evidence="2">Uncharacterized protein</fullName>
    </submittedName>
</protein>
<reference evidence="2" key="1">
    <citation type="submission" date="2022-06" db="EMBL/GenBank/DDBJ databases">
        <title>Complete genome sequences of two strains of the flax pathogen Septoria linicola.</title>
        <authorList>
            <person name="Lapalu N."/>
            <person name="Simon A."/>
            <person name="Demenou B."/>
            <person name="Paumier D."/>
            <person name="Guillot M.-P."/>
            <person name="Gout L."/>
            <person name="Valade R."/>
        </authorList>
    </citation>
    <scope>NUCLEOTIDE SEQUENCE</scope>
    <source>
        <strain evidence="2">SE15195</strain>
    </source>
</reference>
<dbReference type="EMBL" id="CP099431">
    <property type="protein sequence ID" value="USW59661.1"/>
    <property type="molecule type" value="Genomic_DNA"/>
</dbReference>